<comment type="similarity">
    <text evidence="3">Belongs to the SecY/SEC61-alpha family.</text>
</comment>
<reference evidence="12 13" key="1">
    <citation type="submission" date="2022-03" db="EMBL/GenBank/DDBJ databases">
        <authorList>
            <person name="Macdonald S."/>
            <person name="Ahmed S."/>
            <person name="Newling K."/>
        </authorList>
    </citation>
    <scope>NUCLEOTIDE SEQUENCE [LARGE SCALE GENOMIC DNA]</scope>
</reference>
<proteinExistence type="inferred from homology"/>
<feature type="domain" description="Translocon Sec61/SecY plug" evidence="11">
    <location>
        <begin position="16"/>
        <end position="50"/>
    </location>
</feature>
<feature type="transmembrane region" description="Helical" evidence="10">
    <location>
        <begin position="12"/>
        <end position="30"/>
    </location>
</feature>
<dbReference type="PANTHER" id="PTHR10906">
    <property type="entry name" value="SECY/SEC61-ALPHA FAMILY MEMBER"/>
    <property type="match status" value="1"/>
</dbReference>
<dbReference type="Pfam" id="PF10559">
    <property type="entry name" value="Plug_translocon"/>
    <property type="match status" value="1"/>
</dbReference>
<evidence type="ECO:0000256" key="6">
    <source>
        <dbReference type="ARBA" id="ARBA00022927"/>
    </source>
</evidence>
<dbReference type="InterPro" id="IPR030659">
    <property type="entry name" value="SecY_CS"/>
</dbReference>
<protein>
    <recommendedName>
        <fullName evidence="11">Translocon Sec61/SecY plug domain-containing protein</fullName>
    </recommendedName>
</protein>
<organism evidence="12 13">
    <name type="scientific">Eruca vesicaria subsp. sativa</name>
    <name type="common">Garden rocket</name>
    <name type="synonym">Eruca sativa</name>
    <dbReference type="NCBI Taxonomy" id="29727"/>
    <lineage>
        <taxon>Eukaryota</taxon>
        <taxon>Viridiplantae</taxon>
        <taxon>Streptophyta</taxon>
        <taxon>Embryophyta</taxon>
        <taxon>Tracheophyta</taxon>
        <taxon>Spermatophyta</taxon>
        <taxon>Magnoliopsida</taxon>
        <taxon>eudicotyledons</taxon>
        <taxon>Gunneridae</taxon>
        <taxon>Pentapetalae</taxon>
        <taxon>rosids</taxon>
        <taxon>malvids</taxon>
        <taxon>Brassicales</taxon>
        <taxon>Brassicaceae</taxon>
        <taxon>Brassiceae</taxon>
        <taxon>Eruca</taxon>
    </lineage>
</organism>
<dbReference type="SUPFAM" id="SSF103491">
    <property type="entry name" value="Preprotein translocase SecY subunit"/>
    <property type="match status" value="1"/>
</dbReference>
<keyword evidence="4" id="KW-0813">Transport</keyword>
<dbReference type="GO" id="GO:0009535">
    <property type="term" value="C:chloroplast thylakoid membrane"/>
    <property type="evidence" value="ECO:0007669"/>
    <property type="project" value="UniProtKB-SubCell"/>
</dbReference>
<keyword evidence="7 10" id="KW-1133">Transmembrane helix</keyword>
<dbReference type="Proteomes" id="UP001642260">
    <property type="component" value="Unassembled WGS sequence"/>
</dbReference>
<evidence type="ECO:0000256" key="1">
    <source>
        <dbReference type="ARBA" id="ARBA00004127"/>
    </source>
</evidence>
<evidence type="ECO:0000256" key="3">
    <source>
        <dbReference type="ARBA" id="ARBA00005751"/>
    </source>
</evidence>
<dbReference type="InterPro" id="IPR023201">
    <property type="entry name" value="SecY_dom_sf"/>
</dbReference>
<evidence type="ECO:0000256" key="10">
    <source>
        <dbReference type="SAM" id="Phobius"/>
    </source>
</evidence>
<evidence type="ECO:0000259" key="11">
    <source>
        <dbReference type="Pfam" id="PF10559"/>
    </source>
</evidence>
<dbReference type="GO" id="GO:0015031">
    <property type="term" value="P:protein transport"/>
    <property type="evidence" value="ECO:0007669"/>
    <property type="project" value="UniProtKB-KW"/>
</dbReference>
<evidence type="ECO:0000256" key="4">
    <source>
        <dbReference type="ARBA" id="ARBA00022448"/>
    </source>
</evidence>
<name>A0ABC8L4V9_ERUVS</name>
<gene>
    <name evidence="12" type="ORF">ERUC_LOCUS30982</name>
</gene>
<keyword evidence="8" id="KW-0811">Translocation</keyword>
<evidence type="ECO:0000313" key="12">
    <source>
        <dbReference type="EMBL" id="CAH8368526.1"/>
    </source>
</evidence>
<feature type="transmembrane region" description="Helical" evidence="10">
    <location>
        <begin position="50"/>
        <end position="70"/>
    </location>
</feature>
<dbReference type="PROSITE" id="PS00755">
    <property type="entry name" value="SECY_1"/>
    <property type="match status" value="1"/>
</dbReference>
<dbReference type="AlphaFoldDB" id="A0ABC8L4V9"/>
<evidence type="ECO:0000256" key="5">
    <source>
        <dbReference type="ARBA" id="ARBA00022692"/>
    </source>
</evidence>
<evidence type="ECO:0000256" key="2">
    <source>
        <dbReference type="ARBA" id="ARBA00004454"/>
    </source>
</evidence>
<evidence type="ECO:0000256" key="8">
    <source>
        <dbReference type="ARBA" id="ARBA00023010"/>
    </source>
</evidence>
<keyword evidence="13" id="KW-1185">Reference proteome</keyword>
<evidence type="ECO:0000256" key="7">
    <source>
        <dbReference type="ARBA" id="ARBA00022989"/>
    </source>
</evidence>
<accession>A0ABC8L4V9</accession>
<comment type="caution">
    <text evidence="12">The sequence shown here is derived from an EMBL/GenBank/DDBJ whole genome shotgun (WGS) entry which is preliminary data.</text>
</comment>
<keyword evidence="5 10" id="KW-0812">Transmembrane</keyword>
<dbReference type="GO" id="GO:0012505">
    <property type="term" value="C:endomembrane system"/>
    <property type="evidence" value="ECO:0007669"/>
    <property type="project" value="UniProtKB-SubCell"/>
</dbReference>
<keyword evidence="9 10" id="KW-0472">Membrane</keyword>
<comment type="subcellular location">
    <subcellularLocation>
        <location evidence="1">Endomembrane system</location>
        <topology evidence="1">Multi-pass membrane protein</topology>
    </subcellularLocation>
    <subcellularLocation>
        <location evidence="2">Plastid</location>
        <location evidence="2">Chloroplast thylakoid membrane</location>
        <topology evidence="2">Multi-pass membrane protein</topology>
    </subcellularLocation>
</comment>
<dbReference type="InterPro" id="IPR019561">
    <property type="entry name" value="Translocon_Sec61/SecY_plug_dom"/>
</dbReference>
<evidence type="ECO:0000256" key="9">
    <source>
        <dbReference type="ARBA" id="ARBA00023136"/>
    </source>
</evidence>
<dbReference type="InterPro" id="IPR002208">
    <property type="entry name" value="SecY/SEC61-alpha"/>
</dbReference>
<sequence length="96" mass="10664">MVPLREKVMYTLTTLFVFLICSQLPLYGIHSTTGSDPFYWMRAILASSRGTLMELGIGPIVTSGLVMQFLTGSKIIQVNNEEDHALLNALRSFSPL</sequence>
<dbReference type="Gene3D" id="1.10.3370.10">
    <property type="entry name" value="SecY subunit domain"/>
    <property type="match status" value="1"/>
</dbReference>
<keyword evidence="6" id="KW-0653">Protein transport</keyword>
<evidence type="ECO:0000313" key="13">
    <source>
        <dbReference type="Proteomes" id="UP001642260"/>
    </source>
</evidence>
<dbReference type="EMBL" id="CAKOAT010412932">
    <property type="protein sequence ID" value="CAH8368526.1"/>
    <property type="molecule type" value="Genomic_DNA"/>
</dbReference>